<dbReference type="InterPro" id="IPR022409">
    <property type="entry name" value="PKD/Chitinase_dom"/>
</dbReference>
<dbReference type="CDD" id="cd00146">
    <property type="entry name" value="PKD"/>
    <property type="match status" value="3"/>
</dbReference>
<dbReference type="PROSITE" id="PS50093">
    <property type="entry name" value="PKD"/>
    <property type="match status" value="3"/>
</dbReference>
<dbReference type="SMART" id="SM00458">
    <property type="entry name" value="RICIN"/>
    <property type="match status" value="2"/>
</dbReference>
<dbReference type="InterPro" id="IPR035992">
    <property type="entry name" value="Ricin_B-like_lectins"/>
</dbReference>
<dbReference type="SUPFAM" id="SSF49299">
    <property type="entry name" value="PKD domain"/>
    <property type="match status" value="3"/>
</dbReference>
<dbReference type="GO" id="GO:0005975">
    <property type="term" value="P:carbohydrate metabolic process"/>
    <property type="evidence" value="ECO:0007669"/>
    <property type="project" value="UniProtKB-ARBA"/>
</dbReference>
<dbReference type="CDD" id="cd00161">
    <property type="entry name" value="beta-trefoil_Ricin-like"/>
    <property type="match status" value="2"/>
</dbReference>
<evidence type="ECO:0000256" key="1">
    <source>
        <dbReference type="SAM" id="SignalP"/>
    </source>
</evidence>
<dbReference type="RefSeq" id="WP_338394652.1">
    <property type="nucleotide sequence ID" value="NZ_AP025314.1"/>
</dbReference>
<feature type="domain" description="PKD" evidence="2">
    <location>
        <begin position="1207"/>
        <end position="1287"/>
    </location>
</feature>
<feature type="signal peptide" evidence="1">
    <location>
        <begin position="1"/>
        <end position="19"/>
    </location>
</feature>
<organism evidence="3 4">
    <name type="scientific">Fulvitalea axinellae</name>
    <dbReference type="NCBI Taxonomy" id="1182444"/>
    <lineage>
        <taxon>Bacteria</taxon>
        <taxon>Pseudomonadati</taxon>
        <taxon>Bacteroidota</taxon>
        <taxon>Cytophagia</taxon>
        <taxon>Cytophagales</taxon>
        <taxon>Persicobacteraceae</taxon>
        <taxon>Fulvitalea</taxon>
    </lineage>
</organism>
<sequence length="1753" mass="195167">MKKLYSFLIAILWCGISYCQTSPQHPFYYTYPMDDTKIWEWWDDYEVGDPLCEDDAFFISRVRLKKRFVNKATQVNPNLDPKRRVCSWDPIGTEDKRWKQLPRYNFNSDNFSMWQYLDVHGNWGNHFLRAPAGYQNVASRNGVQTGSLLFLDWMEPIGPNSNTAHSNLLMWLSAKNSDGTFKNTRKLARFLKYYGMTGLGIDGEASFTPQSADRLQDAFRDLNVKAKEEGVEGFQILWYDAQNNDGNIDWYNGLTQRNRDWFFKNGEYVFKTFLLNYNFTKDKNEASVRFAESIGADPYTVYAGFNPGERGMSHNFNGGPGTGWEILPNSKIGIWWWGGYGANTYYEASAEQGAEPLTWQKTYQKKLELIYSGGNQNPANTPAITNTIRNQRNESLKRFHGIASLAVAKSTITEMPFVTRFGLGNGMRFSDKGKVTFDKGWYNIGIQDYLPTWRWWVTNDGGQVPADPINLELSFDDAYFAGNCLKVSGNTSKSNVNLFKTKLAMSSQAELKVVYRVENGSDPKMNIRLSKEGSETIFTRIPLPTTDGDGWKTYTCRLADHGISSGDVVAMLGIEVEGTAKDYVAYIGEISLNDPSKAFQPAKPQILKYKNLKESYDKLSFKLFWDSKPGAPKGTVVYNDEVDTWYFEILLQEGQSEPVLLNACTEWAGLVVDAPLNPENGEYRIGVRAVAPDGVTKSEIAWTRQVKSARLSTDVEVDRPYINPGQTVTLKLKDPNISQASWEIIGNGITVVSKTGTEITLNMDQLGSYGAKLIVSGNGQTVEKNLEGIFSVIPKENGCTPQMEFVAENNPAQIPTPAKLKFTGIKGEGKISTGVQVSTLDHIALSDKIIGTQNKFTYGFWFNADLIANDRMRLFGKRREDTGTRDFDIKVRATGELEFFSRKYTPMTNVLKNTKVEPGKWTHLAMAYNGSSLVIYINGREVRRWENRQLNLRQHSDAFIVLGDLSFRGKFDELQLWNRMLTPEEIRLNMNRKPLNESGLIGYWDFDKKNGLGQYVNQGSFGGNHAFRAKNPTGKKEVLIAPMAVAGCPVIGGDFSVNPKINWGLGELTYELSGDSVDVSYGTPGLYNVNCMAESVLGHNELLKDNFLKITAPDTEALRAGFNVTSRVVEQGNEIVFYDASYGVPETYEWTFEGGSPKNGDSKERAVTYHVPGTYKVTLKVLNSQGEDILEKSDYITVKGIEAKERPAADFRASKTALNKGESVIFEDLSANAPSQWAWTFEGGEPAESNDKAPEVTYSQPGTYRVTLTVRNSKGENTATKNTYITVAPFTSDVFYIRNVGTGSVLDILGANEFSGAVATANTEKLSQKWRRKPTADGAFHFDNESGALRLNAPKANPVRVISDANAGMNVRWKLKFLSNGYVNIIHLGSGLILHADKDGKVTLVSSQTTGSNVEWTFDENPTAGPKLPIVDFKADITKVKSGGSVSFTDLTVNGTSSRIWTFEGGTPKMSEEESPEVVYNKPGVYKVALTVNNMFGDGQRTKEGYITVSAFGTEVFYIRNVATAEVLDIAGKISPSDVIVTRNSDKLTQQWRKVDDGEGAYHFDNEGGALRLNAPHAGSLAFDVRVIGDANSGKNVRWTLKHLPNGHVNIVHIGSGKILRVNPQGVVDLVAPTVAGDAVEWVFDDKVSNIQARVNVAGDSPSINQEKLSDIVVFPNPVKAGGELRVECFAKKEGELAEFRIHDIMGNTVLKRNVPLEKGNNRIQLEINLTEGVYVLEVSLEEFMETFRILVR</sequence>
<proteinExistence type="predicted"/>
<dbReference type="SMART" id="SM00089">
    <property type="entry name" value="PKD"/>
    <property type="match status" value="3"/>
</dbReference>
<gene>
    <name evidence="3" type="ORF">FUAX_18830</name>
</gene>
<dbReference type="KEGG" id="fax:FUAX_18830"/>
<dbReference type="PANTHER" id="PTHR13246:SF1">
    <property type="entry name" value="CYTOSOLIC ENDO-BETA-N-ACETYLGLUCOSAMINIDASE"/>
    <property type="match status" value="1"/>
</dbReference>
<dbReference type="Gene3D" id="2.60.120.200">
    <property type="match status" value="1"/>
</dbReference>
<dbReference type="InterPro" id="IPR035986">
    <property type="entry name" value="PKD_dom_sf"/>
</dbReference>
<evidence type="ECO:0000259" key="2">
    <source>
        <dbReference type="PROSITE" id="PS50093"/>
    </source>
</evidence>
<dbReference type="InterPro" id="IPR005201">
    <property type="entry name" value="TIM_ENGase"/>
</dbReference>
<dbReference type="Gene3D" id="2.60.120.260">
    <property type="entry name" value="Galactose-binding domain-like"/>
    <property type="match status" value="1"/>
</dbReference>
<reference evidence="3 4" key="1">
    <citation type="submission" date="2021-12" db="EMBL/GenBank/DDBJ databases">
        <title>Genome sequencing of bacteria with rrn-lacking chromosome and rrn-plasmid.</title>
        <authorList>
            <person name="Anda M."/>
            <person name="Iwasaki W."/>
        </authorList>
    </citation>
    <scope>NUCLEOTIDE SEQUENCE [LARGE SCALE GENOMIC DNA]</scope>
    <source>
        <strain evidence="3 4">DSM 100852</strain>
    </source>
</reference>
<dbReference type="Gene3D" id="3.20.20.80">
    <property type="entry name" value="Glycosidases"/>
    <property type="match status" value="1"/>
</dbReference>
<dbReference type="InterPro" id="IPR026444">
    <property type="entry name" value="Secre_tail"/>
</dbReference>
<dbReference type="Pfam" id="PF03644">
    <property type="entry name" value="Glyco_hydro_85"/>
    <property type="match status" value="1"/>
</dbReference>
<name>A0AAU9CKH2_9BACT</name>
<feature type="chain" id="PRO_5043459807" description="PKD domain-containing protein" evidence="1">
    <location>
        <begin position="20"/>
        <end position="1753"/>
    </location>
</feature>
<dbReference type="SUPFAM" id="SSF49899">
    <property type="entry name" value="Concanavalin A-like lectins/glucanases"/>
    <property type="match status" value="1"/>
</dbReference>
<dbReference type="EMBL" id="AP025314">
    <property type="protein sequence ID" value="BDD09451.1"/>
    <property type="molecule type" value="Genomic_DNA"/>
</dbReference>
<dbReference type="PANTHER" id="PTHR13246">
    <property type="entry name" value="ENDO BETA N-ACETYLGLUCOSAMINIDASE"/>
    <property type="match status" value="1"/>
</dbReference>
<dbReference type="Gene3D" id="2.80.10.50">
    <property type="match status" value="2"/>
</dbReference>
<dbReference type="InterPro" id="IPR000601">
    <property type="entry name" value="PKD_dom"/>
</dbReference>
<dbReference type="NCBIfam" id="TIGR04183">
    <property type="entry name" value="Por_Secre_tail"/>
    <property type="match status" value="1"/>
</dbReference>
<keyword evidence="4" id="KW-1185">Reference proteome</keyword>
<dbReference type="InterPro" id="IPR032979">
    <property type="entry name" value="ENGase"/>
</dbReference>
<dbReference type="Proteomes" id="UP001348817">
    <property type="component" value="Chromosome"/>
</dbReference>
<dbReference type="Pfam" id="PF13385">
    <property type="entry name" value="Laminin_G_3"/>
    <property type="match status" value="1"/>
</dbReference>
<dbReference type="InterPro" id="IPR013783">
    <property type="entry name" value="Ig-like_fold"/>
</dbReference>
<dbReference type="SUPFAM" id="SSF50370">
    <property type="entry name" value="Ricin B-like lectins"/>
    <property type="match status" value="2"/>
</dbReference>
<keyword evidence="1" id="KW-0732">Signal</keyword>
<dbReference type="PROSITE" id="PS50231">
    <property type="entry name" value="RICIN_B_LECTIN"/>
    <property type="match status" value="1"/>
</dbReference>
<dbReference type="Pfam" id="PF00801">
    <property type="entry name" value="PKD"/>
    <property type="match status" value="2"/>
</dbReference>
<protein>
    <recommendedName>
        <fullName evidence="2">PKD domain-containing protein</fullName>
    </recommendedName>
</protein>
<dbReference type="GO" id="GO:0005829">
    <property type="term" value="C:cytosol"/>
    <property type="evidence" value="ECO:0007669"/>
    <property type="project" value="UniProtKB-SubCell"/>
</dbReference>
<evidence type="ECO:0000313" key="4">
    <source>
        <dbReference type="Proteomes" id="UP001348817"/>
    </source>
</evidence>
<feature type="domain" description="PKD" evidence="2">
    <location>
        <begin position="1134"/>
        <end position="1186"/>
    </location>
</feature>
<dbReference type="InterPro" id="IPR013320">
    <property type="entry name" value="ConA-like_dom_sf"/>
</dbReference>
<dbReference type="InterPro" id="IPR000772">
    <property type="entry name" value="Ricin_B_lectin"/>
</dbReference>
<accession>A0AAU9CKH2</accession>
<feature type="domain" description="PKD" evidence="2">
    <location>
        <begin position="1429"/>
        <end position="1514"/>
    </location>
</feature>
<evidence type="ECO:0000313" key="3">
    <source>
        <dbReference type="EMBL" id="BDD09451.1"/>
    </source>
</evidence>
<dbReference type="GO" id="GO:0033925">
    <property type="term" value="F:mannosyl-glycoprotein endo-beta-N-acetylglucosaminidase activity"/>
    <property type="evidence" value="ECO:0007669"/>
    <property type="project" value="InterPro"/>
</dbReference>
<dbReference type="Pfam" id="PF18911">
    <property type="entry name" value="PKD_4"/>
    <property type="match status" value="1"/>
</dbReference>
<dbReference type="Gene3D" id="2.60.40.10">
    <property type="entry name" value="Immunoglobulins"/>
    <property type="match status" value="3"/>
</dbReference>